<keyword evidence="1" id="KW-1185">Reference proteome</keyword>
<name>A0A6P6XQZ1_DERPT</name>
<dbReference type="RefSeq" id="XP_027195271.1">
    <property type="nucleotide sequence ID" value="XM_027339470.1"/>
</dbReference>
<dbReference type="OrthoDB" id="10511573at2759"/>
<reference evidence="2" key="1">
    <citation type="submission" date="2025-08" db="UniProtKB">
        <authorList>
            <consortium name="RefSeq"/>
        </authorList>
    </citation>
    <scope>IDENTIFICATION</scope>
    <source>
        <strain evidence="2">Airmid</strain>
    </source>
</reference>
<gene>
    <name evidence="2" type="primary">LOC113789879</name>
</gene>
<accession>A0A6P6XQZ1</accession>
<evidence type="ECO:0000313" key="1">
    <source>
        <dbReference type="Proteomes" id="UP000515146"/>
    </source>
</evidence>
<proteinExistence type="predicted"/>
<dbReference type="AlphaFoldDB" id="A0A6P6XQZ1"/>
<sequence>MADYETIESSDGQKKLKQILDNYQGDRRSINGRRGCGFDTSVLLNYRKYLKHKIRSLESVNKSSTLYYELPMHNGLSLVTMKSPNMSDQSDKISKSKSKRRTNSSQSSKNYSKHNVTSLSSKYSMIPSQLNEYLQSNFNRSVHKKPNQNYYHRDQKNSEALYFNNSQQQQSNFPTFSTFSIADINHHNQEMMKNNNSKKFDRIIINDQDYPYF</sequence>
<dbReference type="KEGG" id="dpte:113789879"/>
<organism evidence="1 2">
    <name type="scientific">Dermatophagoides pteronyssinus</name>
    <name type="common">European house dust mite</name>
    <dbReference type="NCBI Taxonomy" id="6956"/>
    <lineage>
        <taxon>Eukaryota</taxon>
        <taxon>Metazoa</taxon>
        <taxon>Ecdysozoa</taxon>
        <taxon>Arthropoda</taxon>
        <taxon>Chelicerata</taxon>
        <taxon>Arachnida</taxon>
        <taxon>Acari</taxon>
        <taxon>Acariformes</taxon>
        <taxon>Sarcoptiformes</taxon>
        <taxon>Astigmata</taxon>
        <taxon>Psoroptidia</taxon>
        <taxon>Analgoidea</taxon>
        <taxon>Pyroglyphidae</taxon>
        <taxon>Dermatophagoidinae</taxon>
        <taxon>Dermatophagoides</taxon>
    </lineage>
</organism>
<dbReference type="InParanoid" id="A0A6P6XQZ1"/>
<protein>
    <submittedName>
        <fullName evidence="2">Uncharacterized protein LOC113789879</fullName>
    </submittedName>
</protein>
<dbReference type="Proteomes" id="UP000515146">
    <property type="component" value="Unplaced"/>
</dbReference>
<evidence type="ECO:0000313" key="2">
    <source>
        <dbReference type="RefSeq" id="XP_027195271.1"/>
    </source>
</evidence>